<name>A0A4R1Q4V9_9FIRM</name>
<dbReference type="CDD" id="cd00885">
    <property type="entry name" value="cinA"/>
    <property type="match status" value="1"/>
</dbReference>
<dbReference type="HAMAP" id="MF_00226_B">
    <property type="entry name" value="CinA_B"/>
    <property type="match status" value="1"/>
</dbReference>
<dbReference type="InterPro" id="IPR050101">
    <property type="entry name" value="CinA"/>
</dbReference>
<comment type="similarity">
    <text evidence="1">Belongs to the CinA family.</text>
</comment>
<dbReference type="NCBIfam" id="TIGR00177">
    <property type="entry name" value="molyb_syn"/>
    <property type="match status" value="1"/>
</dbReference>
<dbReference type="AlphaFoldDB" id="A0A4R1Q4V9"/>
<dbReference type="SUPFAM" id="SSF142433">
    <property type="entry name" value="CinA-like"/>
    <property type="match status" value="1"/>
</dbReference>
<proteinExistence type="inferred from homology"/>
<dbReference type="PANTHER" id="PTHR13939:SF0">
    <property type="entry name" value="NMN AMIDOHYDROLASE-LIKE PROTEIN YFAY"/>
    <property type="match status" value="1"/>
</dbReference>
<dbReference type="SUPFAM" id="SSF53218">
    <property type="entry name" value="Molybdenum cofactor biosynthesis proteins"/>
    <property type="match status" value="1"/>
</dbReference>
<dbReference type="Pfam" id="PF02464">
    <property type="entry name" value="CinA"/>
    <property type="match status" value="1"/>
</dbReference>
<protein>
    <recommendedName>
        <fullName evidence="1">Putative competence-damage inducible protein</fullName>
    </recommendedName>
</protein>
<dbReference type="SMART" id="SM00852">
    <property type="entry name" value="MoCF_biosynth"/>
    <property type="match status" value="1"/>
</dbReference>
<dbReference type="InterPro" id="IPR036425">
    <property type="entry name" value="MoaB/Mog-like_dom_sf"/>
</dbReference>
<keyword evidence="4" id="KW-1185">Reference proteome</keyword>
<dbReference type="NCBIfam" id="TIGR00200">
    <property type="entry name" value="cinA_nterm"/>
    <property type="match status" value="1"/>
</dbReference>
<feature type="domain" description="MoaB/Mog" evidence="2">
    <location>
        <begin position="4"/>
        <end position="171"/>
    </location>
</feature>
<sequence>MIVEIVSTGTELLLGQIINTNSAWLSEQLNALGFNVMYHSTVGDNRERMAQVFTAALQRADIVVTSGGLGPTLGDITKEVSAKLLNRDLCLHQQSAASIQTYFSSRGLDMPESNLRQALAPRDAIILANNCGTAPGVIIEEAGKSIIHLPGPPNELKAMFSQEVVPYLNRRYLAQGVIASRVLRVYGIGESSLEVVLKDLIEAQSNPTIALLVKDCEIHIRLTARGENASEAQMAIQQIEPIILERLGDLVFGGDSDSLEMVIGRLLREKGLTVSLAESCTGGLVSSRLTDIAGSSDYVIGGIVCYSNAIKSDFVGVPDTLLEAHGAVSEPTAVSMAANIRNKFGASIGIGITGIAGPGGAVPGKPVGLVYIAIDGPKGSRCFQFQFSGERKEIKQRTSQAALFELRRYALEI</sequence>
<dbReference type="Gene3D" id="3.30.70.2860">
    <property type="match status" value="1"/>
</dbReference>
<dbReference type="RefSeq" id="WP_132082237.1">
    <property type="nucleotide sequence ID" value="NZ_SLUI01000010.1"/>
</dbReference>
<dbReference type="EMBL" id="SLUI01000010">
    <property type="protein sequence ID" value="TCL35898.1"/>
    <property type="molecule type" value="Genomic_DNA"/>
</dbReference>
<dbReference type="PANTHER" id="PTHR13939">
    <property type="entry name" value="NICOTINAMIDE-NUCLEOTIDE AMIDOHYDROLASE PNCC"/>
    <property type="match status" value="1"/>
</dbReference>
<accession>A0A4R1Q4V9</accession>
<dbReference type="InterPro" id="IPR001453">
    <property type="entry name" value="MoaB/Mog_dom"/>
</dbReference>
<dbReference type="NCBIfam" id="TIGR00199">
    <property type="entry name" value="PncC_domain"/>
    <property type="match status" value="1"/>
</dbReference>
<organism evidence="3 4">
    <name type="scientific">Anaerospora hongkongensis</name>
    <dbReference type="NCBI Taxonomy" id="244830"/>
    <lineage>
        <taxon>Bacteria</taxon>
        <taxon>Bacillati</taxon>
        <taxon>Bacillota</taxon>
        <taxon>Negativicutes</taxon>
        <taxon>Selenomonadales</taxon>
        <taxon>Sporomusaceae</taxon>
        <taxon>Anaerospora</taxon>
    </lineage>
</organism>
<dbReference type="InterPro" id="IPR041424">
    <property type="entry name" value="CinA_KH"/>
</dbReference>
<evidence type="ECO:0000313" key="4">
    <source>
        <dbReference type="Proteomes" id="UP000295063"/>
    </source>
</evidence>
<dbReference type="InterPro" id="IPR008135">
    <property type="entry name" value="Competence-induced_CinA"/>
</dbReference>
<dbReference type="PIRSF" id="PIRSF006728">
    <property type="entry name" value="CinA"/>
    <property type="match status" value="1"/>
</dbReference>
<dbReference type="Gene3D" id="3.40.980.10">
    <property type="entry name" value="MoaB/Mog-like domain"/>
    <property type="match status" value="1"/>
</dbReference>
<evidence type="ECO:0000256" key="1">
    <source>
        <dbReference type="HAMAP-Rule" id="MF_00226"/>
    </source>
</evidence>
<dbReference type="InterPro" id="IPR036653">
    <property type="entry name" value="CinA-like_C"/>
</dbReference>
<dbReference type="Gene3D" id="3.90.950.20">
    <property type="entry name" value="CinA-like"/>
    <property type="match status" value="1"/>
</dbReference>
<dbReference type="Pfam" id="PF00994">
    <property type="entry name" value="MoCF_biosynth"/>
    <property type="match status" value="1"/>
</dbReference>
<gene>
    <name evidence="1" type="primary">cinA</name>
    <name evidence="3" type="ORF">EV210_110143</name>
</gene>
<comment type="caution">
    <text evidence="3">The sequence shown here is derived from an EMBL/GenBank/DDBJ whole genome shotgun (WGS) entry which is preliminary data.</text>
</comment>
<dbReference type="Pfam" id="PF18146">
    <property type="entry name" value="CinA_KH"/>
    <property type="match status" value="1"/>
</dbReference>
<evidence type="ECO:0000313" key="3">
    <source>
        <dbReference type="EMBL" id="TCL35898.1"/>
    </source>
</evidence>
<dbReference type="Proteomes" id="UP000295063">
    <property type="component" value="Unassembled WGS sequence"/>
</dbReference>
<dbReference type="OrthoDB" id="9801454at2"/>
<evidence type="ECO:0000259" key="2">
    <source>
        <dbReference type="SMART" id="SM00852"/>
    </source>
</evidence>
<dbReference type="NCBIfam" id="NF001813">
    <property type="entry name" value="PRK00549.1"/>
    <property type="match status" value="1"/>
</dbReference>
<dbReference type="InterPro" id="IPR008136">
    <property type="entry name" value="CinA_C"/>
</dbReference>
<reference evidence="3 4" key="1">
    <citation type="submission" date="2019-03" db="EMBL/GenBank/DDBJ databases">
        <title>Genomic Encyclopedia of Type Strains, Phase IV (KMG-IV): sequencing the most valuable type-strain genomes for metagenomic binning, comparative biology and taxonomic classification.</title>
        <authorList>
            <person name="Goeker M."/>
        </authorList>
    </citation>
    <scope>NUCLEOTIDE SEQUENCE [LARGE SCALE GENOMIC DNA]</scope>
    <source>
        <strain evidence="3 4">DSM 15969</strain>
    </source>
</reference>